<dbReference type="SMART" id="SM00345">
    <property type="entry name" value="HTH_GNTR"/>
    <property type="match status" value="1"/>
</dbReference>
<evidence type="ECO:0000256" key="1">
    <source>
        <dbReference type="ARBA" id="ARBA00023015"/>
    </source>
</evidence>
<dbReference type="RefSeq" id="WP_135120629.1">
    <property type="nucleotide sequence ID" value="NZ_SPQZ01000004.1"/>
</dbReference>
<dbReference type="GO" id="GO:0003677">
    <property type="term" value="F:DNA binding"/>
    <property type="evidence" value="ECO:0007669"/>
    <property type="project" value="UniProtKB-KW"/>
</dbReference>
<dbReference type="PANTHER" id="PTHR43537:SF24">
    <property type="entry name" value="GLUCONATE OPERON TRANSCRIPTIONAL REPRESSOR"/>
    <property type="match status" value="1"/>
</dbReference>
<comment type="caution">
    <text evidence="5">The sequence shown here is derived from an EMBL/GenBank/DDBJ whole genome shotgun (WGS) entry which is preliminary data.</text>
</comment>
<evidence type="ECO:0000313" key="6">
    <source>
        <dbReference type="Proteomes" id="UP000298127"/>
    </source>
</evidence>
<name>A0A4Y9R0A3_9MICO</name>
<dbReference type="Pfam" id="PF00392">
    <property type="entry name" value="GntR"/>
    <property type="match status" value="1"/>
</dbReference>
<dbReference type="GO" id="GO:0003700">
    <property type="term" value="F:DNA-binding transcription factor activity"/>
    <property type="evidence" value="ECO:0007669"/>
    <property type="project" value="InterPro"/>
</dbReference>
<dbReference type="PANTHER" id="PTHR43537">
    <property type="entry name" value="TRANSCRIPTIONAL REGULATOR, GNTR FAMILY"/>
    <property type="match status" value="1"/>
</dbReference>
<evidence type="ECO:0000259" key="4">
    <source>
        <dbReference type="PROSITE" id="PS50949"/>
    </source>
</evidence>
<accession>A0A4Y9R0A3</accession>
<evidence type="ECO:0000256" key="3">
    <source>
        <dbReference type="ARBA" id="ARBA00023163"/>
    </source>
</evidence>
<keyword evidence="3" id="KW-0804">Transcription</keyword>
<dbReference type="PROSITE" id="PS50949">
    <property type="entry name" value="HTH_GNTR"/>
    <property type="match status" value="1"/>
</dbReference>
<evidence type="ECO:0000256" key="2">
    <source>
        <dbReference type="ARBA" id="ARBA00023125"/>
    </source>
</evidence>
<protein>
    <submittedName>
        <fullName evidence="5">GntR family transcriptional regulator</fullName>
    </submittedName>
</protein>
<dbReference type="Gene3D" id="1.10.10.10">
    <property type="entry name" value="Winged helix-like DNA-binding domain superfamily/Winged helix DNA-binding domain"/>
    <property type="match status" value="1"/>
</dbReference>
<dbReference type="CDD" id="cd07377">
    <property type="entry name" value="WHTH_GntR"/>
    <property type="match status" value="1"/>
</dbReference>
<dbReference type="InterPro" id="IPR036388">
    <property type="entry name" value="WH-like_DNA-bd_sf"/>
</dbReference>
<feature type="domain" description="HTH gntR-type" evidence="4">
    <location>
        <begin position="30"/>
        <end position="100"/>
    </location>
</feature>
<gene>
    <name evidence="5" type="ORF">E4M00_11245</name>
</gene>
<dbReference type="SUPFAM" id="SSF46785">
    <property type="entry name" value="Winged helix' DNA-binding domain"/>
    <property type="match status" value="1"/>
</dbReference>
<dbReference type="AlphaFoldDB" id="A0A4Y9R0A3"/>
<proteinExistence type="predicted"/>
<keyword evidence="1" id="KW-0805">Transcription regulation</keyword>
<dbReference type="InterPro" id="IPR036390">
    <property type="entry name" value="WH_DNA-bd_sf"/>
</dbReference>
<sequence>MGDSQARAEAQAPRVGSAAREAIFAQLADTGRSEQVAQRLTDAIILGVLAPGERLPSEPDLSRRFGVALITVREGLGILRDAGLVETRRGREGGSFVTGDALHGGLLDARLHALTQVELSDMAVYFATILAGCAERAAVRATDAEGERLSAQVAGIDVATAAPARFDIGGLFLELAVLSQSARLVREQIRVQAEFGPLLLLALDDDDTRVSVLSTSTAIAAAVSAHAPAVARELVSAMVQTLAEGLLAAKTSLHREEVRRDRDTADDVA</sequence>
<keyword evidence="6" id="KW-1185">Reference proteome</keyword>
<dbReference type="EMBL" id="SPQZ01000004">
    <property type="protein sequence ID" value="TFV96655.1"/>
    <property type="molecule type" value="Genomic_DNA"/>
</dbReference>
<organism evidence="5 6">
    <name type="scientific">Orlajensenia leifsoniae</name>
    <dbReference type="NCBI Taxonomy" id="2561933"/>
    <lineage>
        <taxon>Bacteria</taxon>
        <taxon>Bacillati</taxon>
        <taxon>Actinomycetota</taxon>
        <taxon>Actinomycetes</taxon>
        <taxon>Micrococcales</taxon>
        <taxon>Microbacteriaceae</taxon>
        <taxon>Orlajensenia</taxon>
    </lineage>
</organism>
<keyword evidence="2" id="KW-0238">DNA-binding</keyword>
<dbReference type="InterPro" id="IPR000524">
    <property type="entry name" value="Tscrpt_reg_HTH_GntR"/>
</dbReference>
<reference evidence="5 6" key="1">
    <citation type="journal article" date="2018" name="J. Microbiol.">
        <title>Leifsonia flava sp. nov., a novel actinobacterium isolated from the rhizosphere of Aquilegia viridiflora.</title>
        <authorList>
            <person name="Cai Y."/>
            <person name="Tao W.Z."/>
            <person name="Ma Y.J."/>
            <person name="Cheng J."/>
            <person name="Zhang M.Y."/>
            <person name="Zhang Y.X."/>
        </authorList>
    </citation>
    <scope>NUCLEOTIDE SEQUENCE [LARGE SCALE GENOMIC DNA]</scope>
    <source>
        <strain evidence="5 6">SYP-B2174</strain>
    </source>
</reference>
<evidence type="ECO:0000313" key="5">
    <source>
        <dbReference type="EMBL" id="TFV96655.1"/>
    </source>
</evidence>
<dbReference type="Proteomes" id="UP000298127">
    <property type="component" value="Unassembled WGS sequence"/>
</dbReference>